<feature type="domain" description="RIN4 pathogenic type III effector avirulence factor Avr cleavage site" evidence="2">
    <location>
        <begin position="187"/>
        <end position="217"/>
    </location>
</feature>
<evidence type="ECO:0000256" key="1">
    <source>
        <dbReference type="SAM" id="MobiDB-lite"/>
    </source>
</evidence>
<evidence type="ECO:0000313" key="3">
    <source>
        <dbReference type="EMBL" id="KAJ7967758.1"/>
    </source>
</evidence>
<evidence type="ECO:0000259" key="2">
    <source>
        <dbReference type="Pfam" id="PF05627"/>
    </source>
</evidence>
<feature type="region of interest" description="Disordered" evidence="1">
    <location>
        <begin position="58"/>
        <end position="185"/>
    </location>
</feature>
<comment type="caution">
    <text evidence="3">The sequence shown here is derived from an EMBL/GenBank/DDBJ whole genome shotgun (WGS) entry which is preliminary data.</text>
</comment>
<reference evidence="3" key="1">
    <citation type="journal article" date="2023" name="Science">
        <title>Elucidation of the pathway for biosynthesis of saponin adjuvants from the soapbark tree.</title>
        <authorList>
            <person name="Reed J."/>
            <person name="Orme A."/>
            <person name="El-Demerdash A."/>
            <person name="Owen C."/>
            <person name="Martin L.B.B."/>
            <person name="Misra R.C."/>
            <person name="Kikuchi S."/>
            <person name="Rejzek M."/>
            <person name="Martin A.C."/>
            <person name="Harkess A."/>
            <person name="Leebens-Mack J."/>
            <person name="Louveau T."/>
            <person name="Stephenson M.J."/>
            <person name="Osbourn A."/>
        </authorList>
    </citation>
    <scope>NUCLEOTIDE SEQUENCE</scope>
    <source>
        <strain evidence="3">S10</strain>
    </source>
</reference>
<proteinExistence type="predicted"/>
<dbReference type="InterPro" id="IPR008700">
    <property type="entry name" value="TypeIII_avirulence_cleave"/>
</dbReference>
<dbReference type="EMBL" id="JARAOO010000005">
    <property type="protein sequence ID" value="KAJ7967758.1"/>
    <property type="molecule type" value="Genomic_DNA"/>
</dbReference>
<feature type="region of interest" description="Disordered" evidence="1">
    <location>
        <begin position="1"/>
        <end position="24"/>
    </location>
</feature>
<keyword evidence="4" id="KW-1185">Reference proteome</keyword>
<feature type="compositionally biased region" description="Basic residues" evidence="1">
    <location>
        <begin position="165"/>
        <end position="185"/>
    </location>
</feature>
<dbReference type="AlphaFoldDB" id="A0AAD7M0X9"/>
<dbReference type="PANTHER" id="PTHR33159:SF49">
    <property type="entry name" value="RPM1-INTERACTING PROTEIN 4"/>
    <property type="match status" value="1"/>
</dbReference>
<dbReference type="Pfam" id="PF05627">
    <property type="entry name" value="AvrRpt-cleavage"/>
    <property type="match status" value="2"/>
</dbReference>
<dbReference type="GO" id="GO:0005886">
    <property type="term" value="C:plasma membrane"/>
    <property type="evidence" value="ECO:0007669"/>
    <property type="project" value="TreeGrafter"/>
</dbReference>
<sequence>MASPSPQWKRSHVPKFGAWDSDNIPYTTYFENARKEKTRVKMNPNDPEENPLAFMMSMNGAGASAGGDHGHEIHTGHVHADNKTTHPINSHEPKNRDGRRHHHARPPSNQRSTTSESGSEKSNSDFSLLPPSQHRAKSYEKKNMTSEGSMSSSSTNSFSSSTKGGHAKQKKTGSHPHTVNNHHRTLSVLPKFGDWDEKDSRSGEGFTVIFDRVKQEKANAAASLPIPPPIFRVNKEDLPPLDPSSVAVCFQAQASDYGLIAWSI</sequence>
<dbReference type="Proteomes" id="UP001163823">
    <property type="component" value="Chromosome 5"/>
</dbReference>
<dbReference type="PANTHER" id="PTHR33159">
    <property type="entry name" value="RPM1-INTERACTING PROTEIN 4 (RIN4) FAMILY PROTEIN"/>
    <property type="match status" value="1"/>
</dbReference>
<feature type="compositionally biased region" description="Basic and acidic residues" evidence="1">
    <location>
        <begin position="68"/>
        <end position="96"/>
    </location>
</feature>
<accession>A0AAD7M0X9</accession>
<evidence type="ECO:0000313" key="4">
    <source>
        <dbReference type="Proteomes" id="UP001163823"/>
    </source>
</evidence>
<protein>
    <submittedName>
        <fullName evidence="3">RPM1 interacting protein 4</fullName>
    </submittedName>
</protein>
<feature type="region of interest" description="Disordered" evidence="1">
    <location>
        <begin position="34"/>
        <end position="53"/>
    </location>
</feature>
<feature type="compositionally biased region" description="Low complexity" evidence="1">
    <location>
        <begin position="145"/>
        <end position="162"/>
    </location>
</feature>
<organism evidence="3 4">
    <name type="scientific">Quillaja saponaria</name>
    <name type="common">Soap bark tree</name>
    <dbReference type="NCBI Taxonomy" id="32244"/>
    <lineage>
        <taxon>Eukaryota</taxon>
        <taxon>Viridiplantae</taxon>
        <taxon>Streptophyta</taxon>
        <taxon>Embryophyta</taxon>
        <taxon>Tracheophyta</taxon>
        <taxon>Spermatophyta</taxon>
        <taxon>Magnoliopsida</taxon>
        <taxon>eudicotyledons</taxon>
        <taxon>Gunneridae</taxon>
        <taxon>Pentapetalae</taxon>
        <taxon>rosids</taxon>
        <taxon>fabids</taxon>
        <taxon>Fabales</taxon>
        <taxon>Quillajaceae</taxon>
        <taxon>Quillaja</taxon>
    </lineage>
</organism>
<gene>
    <name evidence="3" type="ORF">O6P43_011976</name>
</gene>
<name>A0AAD7M0X9_QUISA</name>
<dbReference type="KEGG" id="qsa:O6P43_011976"/>
<feature type="domain" description="RIN4 pathogenic type III effector avirulence factor Avr cleavage site" evidence="2">
    <location>
        <begin position="9"/>
        <end position="37"/>
    </location>
</feature>
<feature type="compositionally biased region" description="Polar residues" evidence="1">
    <location>
        <begin position="107"/>
        <end position="117"/>
    </location>
</feature>
<dbReference type="InterPro" id="IPR040387">
    <property type="entry name" value="RIN4/NOI4"/>
</dbReference>